<organism evidence="1">
    <name type="scientific">Micrurus spixii</name>
    <name type="common">Amazon coral snake</name>
    <dbReference type="NCBI Taxonomy" id="129469"/>
    <lineage>
        <taxon>Eukaryota</taxon>
        <taxon>Metazoa</taxon>
        <taxon>Chordata</taxon>
        <taxon>Craniata</taxon>
        <taxon>Vertebrata</taxon>
        <taxon>Euteleostomi</taxon>
        <taxon>Lepidosauria</taxon>
        <taxon>Squamata</taxon>
        <taxon>Bifurcata</taxon>
        <taxon>Unidentata</taxon>
        <taxon>Episquamata</taxon>
        <taxon>Toxicofera</taxon>
        <taxon>Serpentes</taxon>
        <taxon>Colubroidea</taxon>
        <taxon>Elapidae</taxon>
        <taxon>Elapinae</taxon>
        <taxon>Micrurus</taxon>
    </lineage>
</organism>
<name>A0A2D4LQP4_9SAUR</name>
<accession>A0A2D4LQP4</accession>
<sequence>MNCRVFSPETLGLSANRLLLNCRKIMQEKLNSSTLNVSLSWQLEDVWIPTPRSSQPAQHRIEFSELKSRHLQIAKVEKPCSPDVCVKERGKLRLKDHFGDRCHHRLPISRPRCPPNANIHTPILAIALGLPYRL</sequence>
<evidence type="ECO:0000313" key="1">
    <source>
        <dbReference type="EMBL" id="LAB23003.1"/>
    </source>
</evidence>
<reference evidence="1" key="1">
    <citation type="submission" date="2017-07" db="EMBL/GenBank/DDBJ databases">
        <authorList>
            <person name="Mikheyev A."/>
            <person name="Grau M."/>
        </authorList>
    </citation>
    <scope>NUCLEOTIDE SEQUENCE</scope>
    <source>
        <tissue evidence="1">Venom_gland</tissue>
    </source>
</reference>
<proteinExistence type="predicted"/>
<protein>
    <submittedName>
        <fullName evidence="1">Uncharacterized protein</fullName>
    </submittedName>
</protein>
<dbReference type="AlphaFoldDB" id="A0A2D4LQP4"/>
<dbReference type="EMBL" id="IACM01037413">
    <property type="protein sequence ID" value="LAB23003.1"/>
    <property type="molecule type" value="Transcribed_RNA"/>
</dbReference>
<reference evidence="1" key="2">
    <citation type="submission" date="2017-11" db="EMBL/GenBank/DDBJ databases">
        <title>Coralsnake Venomics: Analyses of Venom Gland Transcriptomes and Proteomes of Six Brazilian Taxa.</title>
        <authorList>
            <person name="Aird S.D."/>
            <person name="Jorge da Silva N."/>
            <person name="Qiu L."/>
            <person name="Villar-Briones A."/>
            <person name="Aparecida-Saddi V."/>
            <person name="Campos-Telles M.P."/>
            <person name="Grau M."/>
            <person name="Mikheyev A.S."/>
        </authorList>
    </citation>
    <scope>NUCLEOTIDE SEQUENCE</scope>
    <source>
        <tissue evidence="1">Venom_gland</tissue>
    </source>
</reference>